<feature type="transmembrane region" description="Helical" evidence="1">
    <location>
        <begin position="44"/>
        <end position="62"/>
    </location>
</feature>
<name>A0AA51RDU7_9BACT</name>
<evidence type="ECO:0000313" key="2">
    <source>
        <dbReference type="EMBL" id="WMN11129.1"/>
    </source>
</evidence>
<keyword evidence="1" id="KW-1133">Transmembrane helix</keyword>
<evidence type="ECO:0000256" key="1">
    <source>
        <dbReference type="SAM" id="Phobius"/>
    </source>
</evidence>
<gene>
    <name evidence="2" type="ORF">QYS49_37300</name>
</gene>
<proteinExistence type="predicted"/>
<feature type="transmembrane region" description="Helical" evidence="1">
    <location>
        <begin position="82"/>
        <end position="100"/>
    </location>
</feature>
<feature type="transmembrane region" description="Helical" evidence="1">
    <location>
        <begin position="16"/>
        <end position="38"/>
    </location>
</feature>
<keyword evidence="1" id="KW-0812">Transmembrane</keyword>
<feature type="transmembrane region" description="Helical" evidence="1">
    <location>
        <begin position="112"/>
        <end position="132"/>
    </location>
</feature>
<dbReference type="EMBL" id="CP129971">
    <property type="protein sequence ID" value="WMN11129.1"/>
    <property type="molecule type" value="Genomic_DNA"/>
</dbReference>
<dbReference type="RefSeq" id="WP_308347947.1">
    <property type="nucleotide sequence ID" value="NZ_CP129971.1"/>
</dbReference>
<organism evidence="2 3">
    <name type="scientific">Marivirga salinarum</name>
    <dbReference type="NCBI Taxonomy" id="3059078"/>
    <lineage>
        <taxon>Bacteria</taxon>
        <taxon>Pseudomonadati</taxon>
        <taxon>Bacteroidota</taxon>
        <taxon>Cytophagia</taxon>
        <taxon>Cytophagales</taxon>
        <taxon>Marivirgaceae</taxon>
        <taxon>Marivirga</taxon>
    </lineage>
</organism>
<protein>
    <submittedName>
        <fullName evidence="2">Uncharacterized protein</fullName>
    </submittedName>
</protein>
<dbReference type="KEGG" id="msaa:QYS49_37300"/>
<sequence>MKTNEWQLQKHKNLKLLALWTIGWMLSMALITFGPVYLWNDGKILTLSAFVLNLGLGIGMIISNRNYINGADELEKKMTFDAMAIALGVGVIGGLSYSALEKSSLININADISYLVMLIAITYLIAIVAGKLRYK</sequence>
<dbReference type="Proteomes" id="UP001230496">
    <property type="component" value="Chromosome"/>
</dbReference>
<reference evidence="2 3" key="1">
    <citation type="submission" date="2023-08" db="EMBL/GenBank/DDBJ databases">
        <title>Comparative genomics and taxonomic characterization of three novel marine species of genus Marivirga.</title>
        <authorList>
            <person name="Muhammad N."/>
            <person name="Kim S.-G."/>
        </authorList>
    </citation>
    <scope>NUCLEOTIDE SEQUENCE [LARGE SCALE GENOMIC DNA]</scope>
    <source>
        <strain evidence="2 3">BDSF4-3</strain>
    </source>
</reference>
<keyword evidence="3" id="KW-1185">Reference proteome</keyword>
<evidence type="ECO:0000313" key="3">
    <source>
        <dbReference type="Proteomes" id="UP001230496"/>
    </source>
</evidence>
<dbReference type="AlphaFoldDB" id="A0AA51RDU7"/>
<keyword evidence="1" id="KW-0472">Membrane</keyword>
<accession>A0AA51RDU7</accession>